<feature type="region of interest" description="Disordered" evidence="1">
    <location>
        <begin position="1"/>
        <end position="62"/>
    </location>
</feature>
<reference evidence="2 3" key="1">
    <citation type="journal article" date="2019" name="Int. J. Syst. Evol. Microbiol.">
        <title>The Global Catalogue of Microorganisms (GCM) 10K type strain sequencing project: providing services to taxonomists for standard genome sequencing and annotation.</title>
        <authorList>
            <consortium name="The Broad Institute Genomics Platform"/>
            <consortium name="The Broad Institute Genome Sequencing Center for Infectious Disease"/>
            <person name="Wu L."/>
            <person name="Ma J."/>
        </authorList>
    </citation>
    <scope>NUCLEOTIDE SEQUENCE [LARGE SCALE GENOMIC DNA]</scope>
    <source>
        <strain evidence="2 3">JCM 14589</strain>
    </source>
</reference>
<name>A0ABN2D228_9MICO</name>
<sequence>MHDQSRTAHVPARRDAHRHALGPRHRQTPQERRIESRDPRALTTPSHRCDAAEPVPHLHAGIDEDTPEQTAYVRAVEVAPTQHWLREPRPR</sequence>
<protein>
    <submittedName>
        <fullName evidence="2">Uncharacterized protein</fullName>
    </submittedName>
</protein>
<dbReference type="EMBL" id="BAAANW010000011">
    <property type="protein sequence ID" value="GAA1567509.1"/>
    <property type="molecule type" value="Genomic_DNA"/>
</dbReference>
<evidence type="ECO:0000313" key="3">
    <source>
        <dbReference type="Proteomes" id="UP001500350"/>
    </source>
</evidence>
<accession>A0ABN2D228</accession>
<proteinExistence type="predicted"/>
<comment type="caution">
    <text evidence="2">The sequence shown here is derived from an EMBL/GenBank/DDBJ whole genome shotgun (WGS) entry which is preliminary data.</text>
</comment>
<dbReference type="Proteomes" id="UP001500350">
    <property type="component" value="Unassembled WGS sequence"/>
</dbReference>
<evidence type="ECO:0000313" key="2">
    <source>
        <dbReference type="EMBL" id="GAA1567509.1"/>
    </source>
</evidence>
<feature type="compositionally biased region" description="Basic residues" evidence="1">
    <location>
        <begin position="15"/>
        <end position="27"/>
    </location>
</feature>
<evidence type="ECO:0000256" key="1">
    <source>
        <dbReference type="SAM" id="MobiDB-lite"/>
    </source>
</evidence>
<keyword evidence="3" id="KW-1185">Reference proteome</keyword>
<feature type="compositionally biased region" description="Basic and acidic residues" evidence="1">
    <location>
        <begin position="28"/>
        <end position="40"/>
    </location>
</feature>
<gene>
    <name evidence="2" type="ORF">GCM10009763_14710</name>
</gene>
<organism evidence="2 3">
    <name type="scientific">Dermacoccus profundi</name>
    <dbReference type="NCBI Taxonomy" id="322602"/>
    <lineage>
        <taxon>Bacteria</taxon>
        <taxon>Bacillati</taxon>
        <taxon>Actinomycetota</taxon>
        <taxon>Actinomycetes</taxon>
        <taxon>Micrococcales</taxon>
        <taxon>Dermacoccaceae</taxon>
        <taxon>Dermacoccus</taxon>
    </lineage>
</organism>